<evidence type="ECO:0000259" key="10">
    <source>
        <dbReference type="Pfam" id="PF00749"/>
    </source>
</evidence>
<evidence type="ECO:0000256" key="3">
    <source>
        <dbReference type="ARBA" id="ARBA00022741"/>
    </source>
</evidence>
<keyword evidence="5 7" id="KW-0067">ATP-binding</keyword>
<protein>
    <recommendedName>
        <fullName evidence="7">Glutamyl-Q tRNA(Asp) synthetase</fullName>
        <shortName evidence="7">Glu-Q-RSs</shortName>
        <ecNumber evidence="7">6.1.1.-</ecNumber>
    </recommendedName>
</protein>
<dbReference type="EC" id="6.1.1.-" evidence="7"/>
<keyword evidence="3 7" id="KW-0547">Nucleotide-binding</keyword>
<evidence type="ECO:0000256" key="2">
    <source>
        <dbReference type="ARBA" id="ARBA00022723"/>
    </source>
</evidence>
<sequence>MPFPVARLAPSPTGAQHVGNARTFLLAWLSARSQRGRVILRIEDIDSPRVKPWAVQQAIDDLKWLGLDWDEGPDIPPVPSPPSAEERVRGPVADASRSQSNRYIQTHRLDLYRAALAELQSRELVYPCTCTRSDVEAAASAPHAGQEGPLYPGTCRHRSVADAAAVKNQPFSWRFRFLCPPCQGGGGGGNFRDAAMTFLDLHAGPQHCDVARELGDFVIAKSDGSPAYQLAVVVDDHDMGITEVVRGNDLIPSTFRQLALYDAFGWTPPQFAHVPLVIGPDGRRLAKRHGDTRLSVLRDSGVPAERLVGFLAHTCRLQPTSEPIAARELIPRFEWNRLPHEPLVFTSQMWQELISAS</sequence>
<evidence type="ECO:0000256" key="9">
    <source>
        <dbReference type="SAM" id="MobiDB-lite"/>
    </source>
</evidence>
<dbReference type="InterPro" id="IPR020058">
    <property type="entry name" value="Glu/Gln-tRNA-synth_Ib_cat-dom"/>
</dbReference>
<dbReference type="GO" id="GO:0004818">
    <property type="term" value="F:glutamate-tRNA ligase activity"/>
    <property type="evidence" value="ECO:0007669"/>
    <property type="project" value="TreeGrafter"/>
</dbReference>
<dbReference type="InterPro" id="IPR014729">
    <property type="entry name" value="Rossmann-like_a/b/a_fold"/>
</dbReference>
<dbReference type="Gene3D" id="3.40.50.620">
    <property type="entry name" value="HUPs"/>
    <property type="match status" value="1"/>
</dbReference>
<evidence type="ECO:0000256" key="1">
    <source>
        <dbReference type="ARBA" id="ARBA00022598"/>
    </source>
</evidence>
<keyword evidence="4 7" id="KW-0862">Zinc</keyword>
<dbReference type="HAMAP" id="MF_01428">
    <property type="entry name" value="Glu_Q_tRNA_synth"/>
    <property type="match status" value="1"/>
</dbReference>
<keyword evidence="2 7" id="KW-0479">Metal-binding</keyword>
<dbReference type="InterPro" id="IPR049940">
    <property type="entry name" value="GluQ/Sye"/>
</dbReference>
<dbReference type="GO" id="GO:0005829">
    <property type="term" value="C:cytosol"/>
    <property type="evidence" value="ECO:0007669"/>
    <property type="project" value="TreeGrafter"/>
</dbReference>
<evidence type="ECO:0000256" key="7">
    <source>
        <dbReference type="HAMAP-Rule" id="MF_01428"/>
    </source>
</evidence>
<feature type="binding site" evidence="7">
    <location>
        <position position="246"/>
    </location>
    <ligand>
        <name>L-glutamate</name>
        <dbReference type="ChEBI" id="CHEBI:29985"/>
    </ligand>
</feature>
<feature type="binding site" evidence="7">
    <location>
        <position position="128"/>
    </location>
    <ligand>
        <name>Zn(2+)</name>
        <dbReference type="ChEBI" id="CHEBI:29105"/>
    </ligand>
</feature>
<evidence type="ECO:0000313" key="11">
    <source>
        <dbReference type="EMBL" id="HEN15179.1"/>
    </source>
</evidence>
<feature type="binding site" evidence="7">
    <location>
        <begin position="7"/>
        <end position="11"/>
    </location>
    <ligand>
        <name>L-glutamate</name>
        <dbReference type="ChEBI" id="CHEBI:29985"/>
    </ligand>
</feature>
<keyword evidence="8" id="KW-0648">Protein biosynthesis</keyword>
<feature type="binding site" evidence="7">
    <location>
        <position position="287"/>
    </location>
    <ligand>
        <name>ATP</name>
        <dbReference type="ChEBI" id="CHEBI:30616"/>
    </ligand>
</feature>
<dbReference type="AlphaFoldDB" id="A0A7C2JZM0"/>
<dbReference type="PANTHER" id="PTHR43311:SF1">
    <property type="entry name" value="GLUTAMYL-Q TRNA(ASP) SYNTHETASE"/>
    <property type="match status" value="1"/>
</dbReference>
<evidence type="ECO:0000256" key="5">
    <source>
        <dbReference type="ARBA" id="ARBA00022840"/>
    </source>
</evidence>
<evidence type="ECO:0000256" key="4">
    <source>
        <dbReference type="ARBA" id="ARBA00022833"/>
    </source>
</evidence>
<dbReference type="InterPro" id="IPR000924">
    <property type="entry name" value="Glu/Gln-tRNA-synth"/>
</dbReference>
<dbReference type="EMBL" id="DSOK01000197">
    <property type="protein sequence ID" value="HEN15179.1"/>
    <property type="molecule type" value="Genomic_DNA"/>
</dbReference>
<dbReference type="Pfam" id="PF00749">
    <property type="entry name" value="tRNA-synt_1c"/>
    <property type="match status" value="1"/>
</dbReference>
<dbReference type="PANTHER" id="PTHR43311">
    <property type="entry name" value="GLUTAMATE--TRNA LIGASE"/>
    <property type="match status" value="1"/>
</dbReference>
<proteinExistence type="inferred from homology"/>
<dbReference type="NCBIfam" id="NF004315">
    <property type="entry name" value="PRK05710.1-4"/>
    <property type="match status" value="1"/>
</dbReference>
<dbReference type="PRINTS" id="PR00987">
    <property type="entry name" value="TRNASYNTHGLU"/>
</dbReference>
<dbReference type="GO" id="GO:0006400">
    <property type="term" value="P:tRNA modification"/>
    <property type="evidence" value="ECO:0007669"/>
    <property type="project" value="InterPro"/>
</dbReference>
<reference evidence="11" key="1">
    <citation type="journal article" date="2020" name="mSystems">
        <title>Genome- and Community-Level Interaction Insights into Carbon Utilization and Element Cycling Functions of Hydrothermarchaeota in Hydrothermal Sediment.</title>
        <authorList>
            <person name="Zhou Z."/>
            <person name="Liu Y."/>
            <person name="Xu W."/>
            <person name="Pan J."/>
            <person name="Luo Z.H."/>
            <person name="Li M."/>
        </authorList>
    </citation>
    <scope>NUCLEOTIDE SEQUENCE [LARGE SCALE GENOMIC DNA]</scope>
    <source>
        <strain evidence="11">SpSt-339</strain>
    </source>
</reference>
<name>A0A7C2JZM0_9PLAN</name>
<dbReference type="GO" id="GO:0005524">
    <property type="term" value="F:ATP binding"/>
    <property type="evidence" value="ECO:0007669"/>
    <property type="project" value="UniProtKB-KW"/>
</dbReference>
<dbReference type="GO" id="GO:0006424">
    <property type="term" value="P:glutamyl-tRNA aminoacylation"/>
    <property type="evidence" value="ECO:0007669"/>
    <property type="project" value="InterPro"/>
</dbReference>
<feature type="binding site" evidence="7">
    <location>
        <position position="228"/>
    </location>
    <ligand>
        <name>L-glutamate</name>
        <dbReference type="ChEBI" id="CHEBI:29985"/>
    </ligand>
</feature>
<comment type="similarity">
    <text evidence="7">Belongs to the class-I aminoacyl-tRNA synthetase family. GluQ subfamily.</text>
</comment>
<dbReference type="SUPFAM" id="SSF52374">
    <property type="entry name" value="Nucleotidylyl transferase"/>
    <property type="match status" value="1"/>
</dbReference>
<feature type="binding site" evidence="7">
    <location>
        <position position="151"/>
    </location>
    <ligand>
        <name>Zn(2+)</name>
        <dbReference type="ChEBI" id="CHEBI:29105"/>
    </ligand>
</feature>
<feature type="binding site" evidence="7">
    <location>
        <position position="130"/>
    </location>
    <ligand>
        <name>Zn(2+)</name>
        <dbReference type="ChEBI" id="CHEBI:29105"/>
    </ligand>
</feature>
<gene>
    <name evidence="7" type="primary">gluQ</name>
    <name evidence="11" type="ORF">ENQ76_06895</name>
</gene>
<dbReference type="InterPro" id="IPR022380">
    <property type="entry name" value="Glu-Q_tRNA(Asp)_Synthase"/>
</dbReference>
<feature type="domain" description="Glutamyl/glutaminyl-tRNA synthetase class Ib catalytic" evidence="10">
    <location>
        <begin position="6"/>
        <end position="348"/>
    </location>
</feature>
<feature type="short sequence motif" description="'HIGH' region" evidence="7">
    <location>
        <begin position="10"/>
        <end position="20"/>
    </location>
</feature>
<evidence type="ECO:0000256" key="8">
    <source>
        <dbReference type="RuleBase" id="RU363037"/>
    </source>
</evidence>
<evidence type="ECO:0000256" key="6">
    <source>
        <dbReference type="ARBA" id="ARBA00023146"/>
    </source>
</evidence>
<feature type="short sequence motif" description="'KMSKS' region" evidence="7">
    <location>
        <begin position="284"/>
        <end position="288"/>
    </location>
</feature>
<accession>A0A7C2JZM0</accession>
<organism evidence="11">
    <name type="scientific">Schlesneria paludicola</name>
    <dbReference type="NCBI Taxonomy" id="360056"/>
    <lineage>
        <taxon>Bacteria</taxon>
        <taxon>Pseudomonadati</taxon>
        <taxon>Planctomycetota</taxon>
        <taxon>Planctomycetia</taxon>
        <taxon>Planctomycetales</taxon>
        <taxon>Planctomycetaceae</taxon>
        <taxon>Schlesneria</taxon>
    </lineage>
</organism>
<keyword evidence="1 7" id="KW-0436">Ligase</keyword>
<comment type="caution">
    <text evidence="11">The sequence shown here is derived from an EMBL/GenBank/DDBJ whole genome shotgun (WGS) entry which is preliminary data.</text>
</comment>
<feature type="binding site" evidence="7">
    <location>
        <position position="155"/>
    </location>
    <ligand>
        <name>Zn(2+)</name>
        <dbReference type="ChEBI" id="CHEBI:29105"/>
    </ligand>
</feature>
<dbReference type="GO" id="GO:0008270">
    <property type="term" value="F:zinc ion binding"/>
    <property type="evidence" value="ECO:0007669"/>
    <property type="project" value="UniProtKB-UniRule"/>
</dbReference>
<keyword evidence="6 7" id="KW-0030">Aminoacyl-tRNA synthetase</keyword>
<feature type="binding site" evidence="7">
    <location>
        <position position="43"/>
    </location>
    <ligand>
        <name>L-glutamate</name>
        <dbReference type="ChEBI" id="CHEBI:29985"/>
    </ligand>
</feature>
<comment type="function">
    <text evidence="7">Catalyzes the tRNA-independent activation of glutamate in presence of ATP and the subsequent transfer of glutamate onto a tRNA(Asp). Glutamate is transferred on the 2-amino-5-(4,5-dihydroxy-2-cyclopenten-1-yl) moiety of the queuosine in the wobble position of the QUC anticodon.</text>
</comment>
<comment type="cofactor">
    <cofactor evidence="7">
        <name>Zn(2+)</name>
        <dbReference type="ChEBI" id="CHEBI:29105"/>
    </cofactor>
    <text evidence="7">Binds 1 zinc ion per subunit.</text>
</comment>
<feature type="region of interest" description="Disordered" evidence="9">
    <location>
        <begin position="73"/>
        <end position="99"/>
    </location>
</feature>